<dbReference type="Gene3D" id="2.60.200.20">
    <property type="match status" value="1"/>
</dbReference>
<organism evidence="2 3">
    <name type="scientific">Ruminococcus flavefaciens</name>
    <dbReference type="NCBI Taxonomy" id="1265"/>
    <lineage>
        <taxon>Bacteria</taxon>
        <taxon>Bacillati</taxon>
        <taxon>Bacillota</taxon>
        <taxon>Clostridia</taxon>
        <taxon>Eubacteriales</taxon>
        <taxon>Oscillospiraceae</taxon>
        <taxon>Ruminococcus</taxon>
    </lineage>
</organism>
<dbReference type="InterPro" id="IPR008984">
    <property type="entry name" value="SMAD_FHA_dom_sf"/>
</dbReference>
<dbReference type="PANTHER" id="PTHR23308">
    <property type="entry name" value="NUCLEAR INHIBITOR OF PROTEIN PHOSPHATASE-1"/>
    <property type="match status" value="1"/>
</dbReference>
<protein>
    <submittedName>
        <fullName evidence="2">FHA domain protein</fullName>
    </submittedName>
</protein>
<dbReference type="CDD" id="cd00060">
    <property type="entry name" value="FHA"/>
    <property type="match status" value="1"/>
</dbReference>
<reference evidence="2 3" key="1">
    <citation type="submission" date="2016-11" db="EMBL/GenBank/DDBJ databases">
        <authorList>
            <person name="Jaros S."/>
            <person name="Januszkiewicz K."/>
            <person name="Wedrychowicz H."/>
        </authorList>
    </citation>
    <scope>NUCLEOTIDE SEQUENCE [LARGE SCALE GENOMIC DNA]</scope>
    <source>
        <strain evidence="2 3">Y1</strain>
    </source>
</reference>
<evidence type="ECO:0000313" key="3">
    <source>
        <dbReference type="Proteomes" id="UP000184394"/>
    </source>
</evidence>
<name>A0A1M7L598_RUMFL</name>
<dbReference type="InterPro" id="IPR045962">
    <property type="entry name" value="DUF6382"/>
</dbReference>
<evidence type="ECO:0000313" key="2">
    <source>
        <dbReference type="EMBL" id="SHM73055.1"/>
    </source>
</evidence>
<dbReference type="InterPro" id="IPR050923">
    <property type="entry name" value="Cell_Proc_Reg/RNA_Proc"/>
</dbReference>
<dbReference type="SUPFAM" id="SSF49879">
    <property type="entry name" value="SMAD/FHA domain"/>
    <property type="match status" value="1"/>
</dbReference>
<evidence type="ECO:0000259" key="1">
    <source>
        <dbReference type="PROSITE" id="PS50006"/>
    </source>
</evidence>
<dbReference type="Proteomes" id="UP000184394">
    <property type="component" value="Unassembled WGS sequence"/>
</dbReference>
<accession>A0A1M7L598</accession>
<dbReference type="AlphaFoldDB" id="A0A1M7L598"/>
<feature type="domain" description="FHA" evidence="1">
    <location>
        <begin position="283"/>
        <end position="333"/>
    </location>
</feature>
<proteinExistence type="predicted"/>
<dbReference type="InterPro" id="IPR000253">
    <property type="entry name" value="FHA_dom"/>
</dbReference>
<dbReference type="EMBL" id="FRCT01000011">
    <property type="protein sequence ID" value="SHM73055.1"/>
    <property type="molecule type" value="Genomic_DNA"/>
</dbReference>
<dbReference type="OrthoDB" id="9783862at2"/>
<dbReference type="SMART" id="SM00240">
    <property type="entry name" value="FHA"/>
    <property type="match status" value="1"/>
</dbReference>
<dbReference type="Pfam" id="PF19909">
    <property type="entry name" value="DUF6382"/>
    <property type="match status" value="1"/>
</dbReference>
<sequence length="474" mass="53595">MIMVSGVHVIVIYKMFLCADQTRFISLRGEEMAGITTKLLYQGCDTFLQTGLKKKDQINEDLLKLINENTDKGLLSVRWEKTATRNVLKYDVTNMTALSEYVRQTMTQDKYFGIISQFQKILEYCASLGLPMDNFLINDPKNVFYSVEKQKLYVAYLPLLNHTYKCTNTAKFLMKVNKNANFTVSNGAVMQKYNYFLEEYVNNSKNKSGFISPTQLYKMLHEVLMLPDMNEAEQPQPAAAEKPAVVDDDLDHTILVSRRRVSECPAFLRDENNREIPIDHFPFTIGRRAGNDLALTDKGTVSKVHAVISYENGTFYVEDKESANGTFLNSYAENGERIIKEKLTSGDVIYICDLPFVFNVNDTDSATVIIGDKGADAKKAPQQKANMKKLAYIINSSSKERIPVFVYPFTCAELSGMIVGRDNTKNRHSIFIENISCQSLSVEGDDVAVGDRISVFSGCNFLYHGIGYTFFEES</sequence>
<dbReference type="PROSITE" id="PS50006">
    <property type="entry name" value="FHA_DOMAIN"/>
    <property type="match status" value="1"/>
</dbReference>
<gene>
    <name evidence="2" type="ORF">SAMN04487860_11179</name>
</gene>
<dbReference type="Pfam" id="PF00498">
    <property type="entry name" value="FHA"/>
    <property type="match status" value="1"/>
</dbReference>